<dbReference type="InParanoid" id="A0A0C2Z5H6"/>
<evidence type="ECO:0000256" key="1">
    <source>
        <dbReference type="SAM" id="MobiDB-lite"/>
    </source>
</evidence>
<sequence length="70" mass="7840">MNHIRYPTHLPLPMRNPSPANTHQQNDATTPVPKHIPSSQQIHTSSETSRTLQDPIHPTTYTNTTSLNTS</sequence>
<feature type="compositionally biased region" description="Polar residues" evidence="1">
    <location>
        <begin position="37"/>
        <end position="52"/>
    </location>
</feature>
<accession>A0A0C2Z5H6</accession>
<proteinExistence type="predicted"/>
<dbReference type="AlphaFoldDB" id="A0A0C2Z5H6"/>
<evidence type="ECO:0000313" key="3">
    <source>
        <dbReference type="Proteomes" id="UP000053989"/>
    </source>
</evidence>
<reference evidence="2 3" key="1">
    <citation type="submission" date="2014-04" db="EMBL/GenBank/DDBJ databases">
        <authorList>
            <consortium name="DOE Joint Genome Institute"/>
            <person name="Kuo A."/>
            <person name="Kohler A."/>
            <person name="Nagy L.G."/>
            <person name="Floudas D."/>
            <person name="Copeland A."/>
            <person name="Barry K.W."/>
            <person name="Cichocki N."/>
            <person name="Veneault-Fourrey C."/>
            <person name="LaButti K."/>
            <person name="Lindquist E.A."/>
            <person name="Lipzen A."/>
            <person name="Lundell T."/>
            <person name="Morin E."/>
            <person name="Murat C."/>
            <person name="Sun H."/>
            <person name="Tunlid A."/>
            <person name="Henrissat B."/>
            <person name="Grigoriev I.V."/>
            <person name="Hibbett D.S."/>
            <person name="Martin F."/>
            <person name="Nordberg H.P."/>
            <person name="Cantor M.N."/>
            <person name="Hua S.X."/>
        </authorList>
    </citation>
    <scope>NUCLEOTIDE SEQUENCE [LARGE SCALE GENOMIC DNA]</scope>
    <source>
        <strain evidence="2 3">Foug A</strain>
    </source>
</reference>
<feature type="region of interest" description="Disordered" evidence="1">
    <location>
        <begin position="1"/>
        <end position="70"/>
    </location>
</feature>
<protein>
    <submittedName>
        <fullName evidence="2">Uncharacterized protein</fullName>
    </submittedName>
</protein>
<dbReference type="HOGENOM" id="CLU_2759268_0_0_1"/>
<dbReference type="EMBL" id="KN822104">
    <property type="protein sequence ID" value="KIM57198.1"/>
    <property type="molecule type" value="Genomic_DNA"/>
</dbReference>
<feature type="compositionally biased region" description="Polar residues" evidence="1">
    <location>
        <begin position="18"/>
        <end position="29"/>
    </location>
</feature>
<dbReference type="Proteomes" id="UP000053989">
    <property type="component" value="Unassembled WGS sequence"/>
</dbReference>
<keyword evidence="3" id="KW-1185">Reference proteome</keyword>
<gene>
    <name evidence="2" type="ORF">SCLCIDRAFT_1219645</name>
</gene>
<reference evidence="3" key="2">
    <citation type="submission" date="2015-01" db="EMBL/GenBank/DDBJ databases">
        <title>Evolutionary Origins and Diversification of the Mycorrhizal Mutualists.</title>
        <authorList>
            <consortium name="DOE Joint Genome Institute"/>
            <consortium name="Mycorrhizal Genomics Consortium"/>
            <person name="Kohler A."/>
            <person name="Kuo A."/>
            <person name="Nagy L.G."/>
            <person name="Floudas D."/>
            <person name="Copeland A."/>
            <person name="Barry K.W."/>
            <person name="Cichocki N."/>
            <person name="Veneault-Fourrey C."/>
            <person name="LaButti K."/>
            <person name="Lindquist E.A."/>
            <person name="Lipzen A."/>
            <person name="Lundell T."/>
            <person name="Morin E."/>
            <person name="Murat C."/>
            <person name="Riley R."/>
            <person name="Ohm R."/>
            <person name="Sun H."/>
            <person name="Tunlid A."/>
            <person name="Henrissat B."/>
            <person name="Grigoriev I.V."/>
            <person name="Hibbett D.S."/>
            <person name="Martin F."/>
        </authorList>
    </citation>
    <scope>NUCLEOTIDE SEQUENCE [LARGE SCALE GENOMIC DNA]</scope>
    <source>
        <strain evidence="3">Foug A</strain>
    </source>
</reference>
<feature type="compositionally biased region" description="Low complexity" evidence="1">
    <location>
        <begin position="59"/>
        <end position="70"/>
    </location>
</feature>
<name>A0A0C2Z5H6_9AGAM</name>
<organism evidence="2 3">
    <name type="scientific">Scleroderma citrinum Foug A</name>
    <dbReference type="NCBI Taxonomy" id="1036808"/>
    <lineage>
        <taxon>Eukaryota</taxon>
        <taxon>Fungi</taxon>
        <taxon>Dikarya</taxon>
        <taxon>Basidiomycota</taxon>
        <taxon>Agaricomycotina</taxon>
        <taxon>Agaricomycetes</taxon>
        <taxon>Agaricomycetidae</taxon>
        <taxon>Boletales</taxon>
        <taxon>Sclerodermatineae</taxon>
        <taxon>Sclerodermataceae</taxon>
        <taxon>Scleroderma</taxon>
    </lineage>
</organism>
<evidence type="ECO:0000313" key="2">
    <source>
        <dbReference type="EMBL" id="KIM57198.1"/>
    </source>
</evidence>